<keyword evidence="3" id="KW-0489">Methyltransferase</keyword>
<proteinExistence type="predicted"/>
<dbReference type="InterPro" id="IPR003615">
    <property type="entry name" value="HNH_nuc"/>
</dbReference>
<feature type="domain" description="HNH nuclease" evidence="2">
    <location>
        <begin position="465"/>
        <end position="507"/>
    </location>
</feature>
<organism evidence="3 4">
    <name type="scientific">Shewanella bicestrii</name>
    <dbReference type="NCBI Taxonomy" id="2018305"/>
    <lineage>
        <taxon>Bacteria</taxon>
        <taxon>Pseudomonadati</taxon>
        <taxon>Pseudomonadota</taxon>
        <taxon>Gammaproteobacteria</taxon>
        <taxon>Alteromonadales</taxon>
        <taxon>Shewanellaceae</taxon>
        <taxon>Shewanella</taxon>
    </lineage>
</organism>
<gene>
    <name evidence="3" type="ORF">CF168_11550</name>
</gene>
<dbReference type="Proteomes" id="UP000198367">
    <property type="component" value="Chromosome"/>
</dbReference>
<dbReference type="EMBL" id="CP022358">
    <property type="protein sequence ID" value="ASK69456.1"/>
    <property type="molecule type" value="Genomic_DNA"/>
</dbReference>
<dbReference type="Pfam" id="PF13395">
    <property type="entry name" value="HNH_4"/>
    <property type="match status" value="1"/>
</dbReference>
<accession>A0A220UNG4</accession>
<keyword evidence="4" id="KW-1185">Reference proteome</keyword>
<dbReference type="GO" id="GO:0008168">
    <property type="term" value="F:methyltransferase activity"/>
    <property type="evidence" value="ECO:0007669"/>
    <property type="project" value="UniProtKB-KW"/>
</dbReference>
<dbReference type="PANTHER" id="PTHR43861">
    <property type="entry name" value="TRANS-ACONITATE 2-METHYLTRANSFERASE-RELATED"/>
    <property type="match status" value="1"/>
</dbReference>
<reference evidence="3 4" key="1">
    <citation type="submission" date="2017-07" db="EMBL/GenBank/DDBJ databases">
        <title>Phenotypical and genomic characterization of a clinical isolate of Shewanella bicestrii sp. nov. producing an extended-spectrum beta-lactamase and a new oxacillinase variant.</title>
        <authorList>
            <person name="Jousset A.B."/>
            <person name="Bonnin R.A."/>
            <person name="Girlich D."/>
            <person name="Dabos L."/>
            <person name="Potron A."/>
            <person name="Dortet L."/>
            <person name="Glaser P."/>
            <person name="Naas T."/>
        </authorList>
    </citation>
    <scope>NUCLEOTIDE SEQUENCE [LARGE SCALE GENOMIC DNA]</scope>
    <source>
        <strain evidence="3 4">JAB-1</strain>
    </source>
</reference>
<keyword evidence="1 3" id="KW-0808">Transferase</keyword>
<dbReference type="Gene3D" id="1.10.30.50">
    <property type="match status" value="1"/>
</dbReference>
<name>A0A220UNG4_9GAMM</name>
<dbReference type="AlphaFoldDB" id="A0A220UNG4"/>
<evidence type="ECO:0000256" key="1">
    <source>
        <dbReference type="ARBA" id="ARBA00022679"/>
    </source>
</evidence>
<protein>
    <submittedName>
        <fullName evidence="3">Methyltransferase type 12</fullName>
    </submittedName>
</protein>
<dbReference type="InterPro" id="IPR029063">
    <property type="entry name" value="SAM-dependent_MTases_sf"/>
</dbReference>
<evidence type="ECO:0000313" key="4">
    <source>
        <dbReference type="Proteomes" id="UP000198367"/>
    </source>
</evidence>
<dbReference type="GO" id="GO:0032259">
    <property type="term" value="P:methylation"/>
    <property type="evidence" value="ECO:0007669"/>
    <property type="project" value="UniProtKB-KW"/>
</dbReference>
<evidence type="ECO:0000259" key="2">
    <source>
        <dbReference type="Pfam" id="PF13395"/>
    </source>
</evidence>
<evidence type="ECO:0000313" key="3">
    <source>
        <dbReference type="EMBL" id="ASK69456.1"/>
    </source>
</evidence>
<dbReference type="KEGG" id="sbj:CF168_11550"/>
<dbReference type="Gene3D" id="3.40.50.150">
    <property type="entry name" value="Vaccinia Virus protein VP39"/>
    <property type="match status" value="1"/>
</dbReference>
<dbReference type="SUPFAM" id="SSF53335">
    <property type="entry name" value="S-adenosyl-L-methionine-dependent methyltransferases"/>
    <property type="match status" value="1"/>
</dbReference>
<sequence length="575" mass="65206">MYSLSGFSNAVNNKTIEFYSKSAEQFASQYDSLSFEAVHKEWLEYLPKEGMILDVGAGSGRDARYLAQRGYSVVAVEPAKALLEIAKQRSMDLDVFWLNDSLPELSSVFALHTKFDLILLSAVWMHIPPSHRQRAFRKLSSLLKPNGKMVISLRHGASPDDRLMFDVSSSEVAELASQFGLQFEIGRASQADQLGRSEVVWETVVCTLPDDGTGAFPLIRNIVVNDSKSSTYKLALLRALLRIAEGHAGAVIEQHEDSVLLPLGLVALYWLKLYKPLVDGPKPMQQSSNVNKGLGFIKPNGWGSLASFANNDFYLGAAFVETSLIDAVHHTLKDISSTIKNMPAKYITLPGTDKAVFEVEILPNRSPKSYLSIDFNYLKSFGIFKVPKRIWDSLTQYSIWIEPALINEWCSVMAGYELNKQYAYSQVDFYAALKWEDAQRNTQQIRDRVQELQQVADLNCCWSGDLLDHSEFAIDHAFPFARWPNNDLWNLLPTKHSINANKSDRLPTKLRMQQSKDWILDWWEIAWSENKNVFFTQASFALPGLGVNTDQFSDVFEAMLFQRDRIKSLQQLKEW</sequence>
<dbReference type="Pfam" id="PF13489">
    <property type="entry name" value="Methyltransf_23"/>
    <property type="match status" value="1"/>
</dbReference>
<dbReference type="CDD" id="cd02440">
    <property type="entry name" value="AdoMet_MTases"/>
    <property type="match status" value="1"/>
</dbReference>
<dbReference type="PANTHER" id="PTHR43861:SF3">
    <property type="entry name" value="PUTATIVE (AFU_ORTHOLOGUE AFUA_2G14390)-RELATED"/>
    <property type="match status" value="1"/>
</dbReference>